<dbReference type="SUPFAM" id="SSF48371">
    <property type="entry name" value="ARM repeat"/>
    <property type="match status" value="1"/>
</dbReference>
<dbReference type="InterPro" id="IPR015943">
    <property type="entry name" value="WD40/YVTN_repeat-like_dom_sf"/>
</dbReference>
<evidence type="ECO:0000313" key="12">
    <source>
        <dbReference type="Proteomes" id="UP000807504"/>
    </source>
</evidence>
<evidence type="ECO:0000256" key="3">
    <source>
        <dbReference type="ARBA" id="ARBA00022490"/>
    </source>
</evidence>
<evidence type="ECO:0000256" key="4">
    <source>
        <dbReference type="ARBA" id="ARBA00022574"/>
    </source>
</evidence>
<dbReference type="PROSITE" id="PS50294">
    <property type="entry name" value="WD_REPEATS_REGION"/>
    <property type="match status" value="1"/>
</dbReference>
<evidence type="ECO:0000313" key="11">
    <source>
        <dbReference type="EMBL" id="KAF8763406.1"/>
    </source>
</evidence>
<keyword evidence="3" id="KW-0963">Cytoplasm</keyword>
<comment type="similarity">
    <text evidence="2">Belongs to the importin beta family.</text>
</comment>
<dbReference type="Gene3D" id="2.130.10.10">
    <property type="entry name" value="YVTN repeat-like/Quinoprotein amine dehydrogenase"/>
    <property type="match status" value="4"/>
</dbReference>
<dbReference type="PANTHER" id="PTHR14344">
    <property type="entry name" value="WD REPEAT PROTEIN"/>
    <property type="match status" value="1"/>
</dbReference>
<dbReference type="InterPro" id="IPR051973">
    <property type="entry name" value="tRNA_Anticodon_Mtase-Reg"/>
</dbReference>
<comment type="subcellular location">
    <subcellularLocation>
        <location evidence="1">Cytoplasm</location>
    </subcellularLocation>
</comment>
<dbReference type="Pfam" id="PF03810">
    <property type="entry name" value="IBN_N"/>
    <property type="match status" value="1"/>
</dbReference>
<evidence type="ECO:0000256" key="6">
    <source>
        <dbReference type="ARBA" id="ARBA00022737"/>
    </source>
</evidence>
<feature type="domain" description="Importin N-terminal" evidence="10">
    <location>
        <begin position="1043"/>
        <end position="1111"/>
    </location>
</feature>
<proteinExistence type="inferred from homology"/>
<evidence type="ECO:0000256" key="2">
    <source>
        <dbReference type="ARBA" id="ARBA00007991"/>
    </source>
</evidence>
<dbReference type="PROSITE" id="PS50082">
    <property type="entry name" value="WD_REPEATS_2"/>
    <property type="match status" value="1"/>
</dbReference>
<dbReference type="InterPro" id="IPR016024">
    <property type="entry name" value="ARM-type_fold"/>
</dbReference>
<evidence type="ECO:0000256" key="8">
    <source>
        <dbReference type="ARBA" id="ARBA00040154"/>
    </source>
</evidence>
<sequence length="1898" mass="216105">MEYQLERQHLCTHITTIKTFENYLFVAESNQILLYDWKKRILLEKEVVFQSCSVHGIRIETSNKVLFFGAKSVRIYVIEVKSVKRLKSITEEFYLNDWIHDGQWLKENRKVPNSFAAISAHNCLSVWNINKTQTSIFQSTENCILYAGCIICCNSELIVVAAGTVFKEIILWSPNSISESNGRKPSIHNLTGHQGVIFSISYNKHYKLLSSTSDDRSVRLWKVHSNSALNDDTLEFWEKAAIQVSHVLFAHESRVWMSTVLDNCILSVGEDSQICFWDLNGVLLKKKKAHKGGSIWCLETAHTLSINDNDESKPMKKYIAFTGGSDGGVYMWDVENAFVSGKISQISLHSKDISSTADFPRITCLLTGKLEKHLMVTTDKGWLSLYNMELKNWEDIFYDNAFSSYCVPSVSIGSLYLALGSISGEVALLSLKDYSPGKIEIKKFTAHENKICSLHWVNEASDHLLTCSIKGHMIFWKVTYENEEFNMVCVQELFLPKCKHHWWSTAALYITSEDCIIVGDRSGSISIYSKLHTIINPKSENNKIIPCMSHRYIHGDNGVTDIQQHKSLIYSSGRDGKVQLYVLHDNNLNLLHTIKVSHDLEWIGRMLFYDEDLLLLGFHTKNFMVWSTQLESSIMTVECGGGHRSWDFCLSEDGTATFAAIKKKDVIFCSENLQHILNKSFLKTGISGQEFCCTAYLFTKNISTLGSMSVVACGGEDNALRIIGFVTEVGKEHEILSLCNLSGHLSSIKAISKFNLFEENAYLVVSVGGRAQMMIWRITDDISVQGQQLGSFILSGLGETVKHCKKDSKNIQFDPQTRLMDVAICRPEEQEFSSGTYIISTACSDSYFRIYTFDIYSRKLSLCFNLHHGEHCILSLSQILLTNDSNKNIFFVTGATDGYIKVFNQKLCRYKNSMQSNILPQVVMPDLRMKSHQSGINALDVKAINDTNWLIGTAGDDNALSLSIVQFERLSSEDIKCTELSRAQIKSAHASEITGLKILNRETIVTASIDQRINVWTWKLIEGDLAIDLAISKISLIPDIAHLEAWQNKITKIWTLLNIACDKNVDLNIRWLSVLCIKNGVDRYWRKNAPNAIANDEKEAIKHKLLTCFDDPINQIALQFSVIISKIARALLTIHHVVKALASKRLTADRRVFLQLTSSIFTNIFHLWINYSKLFLQEANTDFFKLKELLDSCFLTLKILRKLVVNGFKDCSKETDAVNFLSLIFQQIGPFLECRTYLKNKEHLLETCEKYLVLLIKILRGVLELQPFAFVQFIRPTLECSVTFCFNKSFEDRLFEKLIVQFLNLIKGILVCQEYKPAKLIEDTKNALTLEAHKIKVEFFTFPVLKEICDQLLSRYFLLSEHDITSWEYTPEEFASDEGGESWKFSLRPCTEAFFLTCFHEFRNLLTPLVVETIKNVQNNGSRDLIGILKKDAIYNAVGLAAFDLYDEVDFDNWFTSTLITELRVKEPGYYIIRRRVIWLIGQWVGVKMSPERRSILYEVILELLNTDENLIVRLAAANTLKVAVDDFEFSVEQFLPYLEKSIAALFHLLKEVKECDLKMSVLHVLSLIIERMGTEVRPFLEALLQYLPQLWNNCGDHNMLRCAIISCFVHLVQGLGTLSETLHPLLLPMIALSTDVTQPPHVYLLEDGLDLWWAVLDNTSKYTEELMSLASNMMPLLEYKGENLQICLQITEAYVILCPGVFLKRYGQTLVQTFLSAVTDMKSEAIDMVLKVVETAFIAFPEDGPVLFEPMLPFVLSLALENHVLPISFSVYMSLLSRVILHNQTCFGNILQKRANESHKDVGTVLGELLDVWLDKMPVVNPIQRRKLMGLALTCLLTSNSDVAHERQDPVHTVVLRDYLYNQVMALQQSVGATKFQELMSTVDIETMQQLEGYLKN</sequence>
<dbReference type="Proteomes" id="UP000807504">
    <property type="component" value="Unassembled WGS sequence"/>
</dbReference>
<comment type="caution">
    <text evidence="11">The sequence shown here is derived from an EMBL/GenBank/DDBJ whole genome shotgun (WGS) entry which is preliminary data.</text>
</comment>
<evidence type="ECO:0000256" key="5">
    <source>
        <dbReference type="ARBA" id="ARBA00022694"/>
    </source>
</evidence>
<keyword evidence="5" id="KW-0819">tRNA processing</keyword>
<evidence type="ECO:0000259" key="10">
    <source>
        <dbReference type="PROSITE" id="PS50166"/>
    </source>
</evidence>
<dbReference type="InterPro" id="IPR036322">
    <property type="entry name" value="WD40_repeat_dom_sf"/>
</dbReference>
<evidence type="ECO:0000256" key="7">
    <source>
        <dbReference type="ARBA" id="ARBA00038255"/>
    </source>
</evidence>
<dbReference type="PROSITE" id="PS50166">
    <property type="entry name" value="IMPORTIN_B_NT"/>
    <property type="match status" value="1"/>
</dbReference>
<keyword evidence="6" id="KW-0677">Repeat</keyword>
<gene>
    <name evidence="11" type="ORF">HNY73_021594</name>
</gene>
<dbReference type="GO" id="GO:0031267">
    <property type="term" value="F:small GTPase binding"/>
    <property type="evidence" value="ECO:0007669"/>
    <property type="project" value="InterPro"/>
</dbReference>
<dbReference type="InterPro" id="IPR011989">
    <property type="entry name" value="ARM-like"/>
</dbReference>
<dbReference type="Pfam" id="PF25758">
    <property type="entry name" value="TPR_IPO11"/>
    <property type="match status" value="2"/>
</dbReference>
<protein>
    <recommendedName>
        <fullName evidence="8">tRNA (34-2'-O)-methyltransferase regulator WDR6</fullName>
    </recommendedName>
</protein>
<evidence type="ECO:0000256" key="9">
    <source>
        <dbReference type="PROSITE-ProRule" id="PRU00221"/>
    </source>
</evidence>
<dbReference type="PANTHER" id="PTHR14344:SF3">
    <property type="entry name" value="WD REPEAT-CONTAINING PROTEIN 6"/>
    <property type="match status" value="1"/>
</dbReference>
<dbReference type="GO" id="GO:0005737">
    <property type="term" value="C:cytoplasm"/>
    <property type="evidence" value="ECO:0007669"/>
    <property type="project" value="UniProtKB-SubCell"/>
</dbReference>
<accession>A0A8T0DZ01</accession>
<dbReference type="InterPro" id="IPR001680">
    <property type="entry name" value="WD40_rpt"/>
</dbReference>
<keyword evidence="12" id="KW-1185">Reference proteome</keyword>
<organism evidence="11 12">
    <name type="scientific">Argiope bruennichi</name>
    <name type="common">Wasp spider</name>
    <name type="synonym">Aranea bruennichi</name>
    <dbReference type="NCBI Taxonomy" id="94029"/>
    <lineage>
        <taxon>Eukaryota</taxon>
        <taxon>Metazoa</taxon>
        <taxon>Ecdysozoa</taxon>
        <taxon>Arthropoda</taxon>
        <taxon>Chelicerata</taxon>
        <taxon>Arachnida</taxon>
        <taxon>Araneae</taxon>
        <taxon>Araneomorphae</taxon>
        <taxon>Entelegynae</taxon>
        <taxon>Araneoidea</taxon>
        <taxon>Araneidae</taxon>
        <taxon>Argiope</taxon>
    </lineage>
</organism>
<dbReference type="InterPro" id="IPR058669">
    <property type="entry name" value="TPR_IPO7/11-like"/>
</dbReference>
<dbReference type="Pfam" id="PF00400">
    <property type="entry name" value="WD40"/>
    <property type="match status" value="1"/>
</dbReference>
<keyword evidence="4 9" id="KW-0853">WD repeat</keyword>
<dbReference type="InterPro" id="IPR001494">
    <property type="entry name" value="Importin-beta_N"/>
</dbReference>
<reference evidence="11" key="1">
    <citation type="journal article" date="2020" name="bioRxiv">
        <title>Chromosome-level reference genome of the European wasp spider Argiope bruennichi: a resource for studies on range expansion and evolutionary adaptation.</title>
        <authorList>
            <person name="Sheffer M.M."/>
            <person name="Hoppe A."/>
            <person name="Krehenwinkel H."/>
            <person name="Uhl G."/>
            <person name="Kuss A.W."/>
            <person name="Jensen L."/>
            <person name="Jensen C."/>
            <person name="Gillespie R.G."/>
            <person name="Hoff K.J."/>
            <person name="Prost S."/>
        </authorList>
    </citation>
    <scope>NUCLEOTIDE SEQUENCE</scope>
</reference>
<dbReference type="GO" id="GO:0030488">
    <property type="term" value="P:tRNA methylation"/>
    <property type="evidence" value="ECO:0007669"/>
    <property type="project" value="TreeGrafter"/>
</dbReference>
<dbReference type="SMART" id="SM00320">
    <property type="entry name" value="WD40"/>
    <property type="match status" value="8"/>
</dbReference>
<name>A0A8T0DZ01_ARGBR</name>
<dbReference type="EMBL" id="JABXBU010002231">
    <property type="protein sequence ID" value="KAF8763406.1"/>
    <property type="molecule type" value="Genomic_DNA"/>
</dbReference>
<dbReference type="Gene3D" id="1.25.10.10">
    <property type="entry name" value="Leucine-rich Repeat Variant"/>
    <property type="match status" value="1"/>
</dbReference>
<feature type="repeat" description="WD" evidence="9">
    <location>
        <begin position="190"/>
        <end position="231"/>
    </location>
</feature>
<dbReference type="SMART" id="SM00913">
    <property type="entry name" value="IBN_N"/>
    <property type="match status" value="1"/>
</dbReference>
<dbReference type="SUPFAM" id="SSF50978">
    <property type="entry name" value="WD40 repeat-like"/>
    <property type="match status" value="4"/>
</dbReference>
<dbReference type="GO" id="GO:0006886">
    <property type="term" value="P:intracellular protein transport"/>
    <property type="evidence" value="ECO:0007669"/>
    <property type="project" value="InterPro"/>
</dbReference>
<evidence type="ECO:0000256" key="1">
    <source>
        <dbReference type="ARBA" id="ARBA00004496"/>
    </source>
</evidence>
<comment type="similarity">
    <text evidence="7">Belongs to the WD repeat WDR6 family.</text>
</comment>
<reference evidence="11" key="2">
    <citation type="submission" date="2020-06" db="EMBL/GenBank/DDBJ databases">
        <authorList>
            <person name="Sheffer M."/>
        </authorList>
    </citation>
    <scope>NUCLEOTIDE SEQUENCE</scope>
</reference>